<evidence type="ECO:0000259" key="1">
    <source>
        <dbReference type="Pfam" id="PF00155"/>
    </source>
</evidence>
<dbReference type="RefSeq" id="WP_014356008.1">
    <property type="nucleotide sequence ID" value="NC_016894.1"/>
</dbReference>
<sequence length="373" mass="42408">MKINDFELEVFFEKYEFNAPYLLAQSDCESMTIGDLLALEPGAKEAFLSHRLSYTEVCGNPELRQLIANLYTTMTSEDIIVHAGAQEVIFNYMNVLLDSGDHIICQFPTYQSLFEVADAIGAEMSQWLIESDENGWRMDLKKLEALIQPNTKLIVINSPNNPTGFTFTKEEIDEIVRIARKHDLYVFCDEVYMDLDLDRLKRPRFADCYEKGVSLGVMSKAYGLAGLRIGWSATHDQELAKRLTKMKHYTTICSSGSSEFLAIVALKHGEEILQRNITIIQDNIKYAKQFFARFPNLFEFIPPMAGPIAFVKVNVDKPIVEYCESLVAESGVLLLPGSVYGVDGPYVRMGFGRADFIDNIKQYEEFLIEKKRS</sequence>
<dbReference type="InterPro" id="IPR004839">
    <property type="entry name" value="Aminotransferase_I/II_large"/>
</dbReference>
<dbReference type="CDD" id="cd00609">
    <property type="entry name" value="AAT_like"/>
    <property type="match status" value="1"/>
</dbReference>
<dbReference type="OrthoDB" id="9802328at2"/>
<keyword evidence="2" id="KW-0032">Aminotransferase</keyword>
<dbReference type="GO" id="GO:0030170">
    <property type="term" value="F:pyridoxal phosphate binding"/>
    <property type="evidence" value="ECO:0007669"/>
    <property type="project" value="InterPro"/>
</dbReference>
<dbReference type="GO" id="GO:0008483">
    <property type="term" value="F:transaminase activity"/>
    <property type="evidence" value="ECO:0007669"/>
    <property type="project" value="UniProtKB-KW"/>
</dbReference>
<evidence type="ECO:0000313" key="2">
    <source>
        <dbReference type="EMBL" id="AFA48405.1"/>
    </source>
</evidence>
<dbReference type="Proteomes" id="UP000007177">
    <property type="component" value="Chromosome"/>
</dbReference>
<accession>H6LH67</accession>
<dbReference type="eggNOG" id="COG0436">
    <property type="taxonomic scope" value="Bacteria"/>
</dbReference>
<dbReference type="Gene3D" id="3.40.640.10">
    <property type="entry name" value="Type I PLP-dependent aspartate aminotransferase-like (Major domain)"/>
    <property type="match status" value="1"/>
</dbReference>
<dbReference type="PANTHER" id="PTHR43510:SF1">
    <property type="entry name" value="AMINOTRANSFERASE FUNCTION, HYPOTHETICAL (EUROFUNG)"/>
    <property type="match status" value="1"/>
</dbReference>
<dbReference type="HOGENOM" id="CLU_017584_4_4_9"/>
<dbReference type="PANTHER" id="PTHR43510">
    <property type="entry name" value="AMINOTRANSFERASE FUNCTION, HYPOTHETICAL (EUROFUNG)"/>
    <property type="match status" value="1"/>
</dbReference>
<feature type="domain" description="Aminotransferase class I/classII large" evidence="1">
    <location>
        <begin position="50"/>
        <end position="351"/>
    </location>
</feature>
<dbReference type="Gene3D" id="3.90.1150.10">
    <property type="entry name" value="Aspartate Aminotransferase, domain 1"/>
    <property type="match status" value="1"/>
</dbReference>
<dbReference type="STRING" id="931626.Awo_c16230"/>
<dbReference type="InterPro" id="IPR015422">
    <property type="entry name" value="PyrdxlP-dep_Trfase_small"/>
</dbReference>
<dbReference type="InterPro" id="IPR015421">
    <property type="entry name" value="PyrdxlP-dep_Trfase_major"/>
</dbReference>
<dbReference type="SUPFAM" id="SSF53383">
    <property type="entry name" value="PLP-dependent transferases"/>
    <property type="match status" value="1"/>
</dbReference>
<proteinExistence type="predicted"/>
<reference evidence="2 3" key="2">
    <citation type="journal article" date="2012" name="PLoS ONE">
        <title>An ancient pathway combining carbon dioxide fixation with the generation and utilization of a sodium ion gradient for ATP synthesis.</title>
        <authorList>
            <person name="Poehlein A."/>
            <person name="Schmidt S."/>
            <person name="Kaster A.K."/>
            <person name="Goenrich M."/>
            <person name="Vollmers J."/>
            <person name="Thurmer A."/>
            <person name="Bertsch J."/>
            <person name="Schuchmann K."/>
            <person name="Voigt B."/>
            <person name="Hecker M."/>
            <person name="Daniel R."/>
            <person name="Thauer R.K."/>
            <person name="Gottschalk G."/>
            <person name="Muller V."/>
        </authorList>
    </citation>
    <scope>NUCLEOTIDE SEQUENCE [LARGE SCALE GENOMIC DNA]</scope>
    <source>
        <strain evidence="3">ATCC 29683 / DSM 1030 / JCM 2381 / KCTC 1655 / WB1</strain>
    </source>
</reference>
<dbReference type="EMBL" id="CP002987">
    <property type="protein sequence ID" value="AFA48405.1"/>
    <property type="molecule type" value="Genomic_DNA"/>
</dbReference>
<keyword evidence="3" id="KW-1185">Reference proteome</keyword>
<organism evidence="2 3">
    <name type="scientific">Acetobacterium woodii (strain ATCC 29683 / DSM 1030 / JCM 2381 / KCTC 1655 / WB1)</name>
    <dbReference type="NCBI Taxonomy" id="931626"/>
    <lineage>
        <taxon>Bacteria</taxon>
        <taxon>Bacillati</taxon>
        <taxon>Bacillota</taxon>
        <taxon>Clostridia</taxon>
        <taxon>Eubacteriales</taxon>
        <taxon>Eubacteriaceae</taxon>
        <taxon>Acetobacterium</taxon>
    </lineage>
</organism>
<gene>
    <name evidence="2" type="ordered locus">Awo_c16230</name>
</gene>
<dbReference type="InterPro" id="IPR015424">
    <property type="entry name" value="PyrdxlP-dep_Trfase"/>
</dbReference>
<keyword evidence="2" id="KW-0808">Transferase</keyword>
<reference evidence="3" key="1">
    <citation type="submission" date="2011-07" db="EMBL/GenBank/DDBJ databases">
        <title>Complete genome sequence of Acetobacterium woodii.</title>
        <authorList>
            <person name="Poehlein A."/>
            <person name="Schmidt S."/>
            <person name="Kaster A.-K."/>
            <person name="Goenrich M."/>
            <person name="Vollmers J."/>
            <person name="Thuermer A."/>
            <person name="Gottschalk G."/>
            <person name="Thauer R.K."/>
            <person name="Daniel R."/>
            <person name="Mueller V."/>
        </authorList>
    </citation>
    <scope>NUCLEOTIDE SEQUENCE [LARGE SCALE GENOMIC DNA]</scope>
    <source>
        <strain evidence="3">ATCC 29683 / DSM 1030 / JCM 2381 / KCTC 1655 / WB1</strain>
    </source>
</reference>
<dbReference type="KEGG" id="awo:Awo_c16230"/>
<dbReference type="Pfam" id="PF00155">
    <property type="entry name" value="Aminotran_1_2"/>
    <property type="match status" value="1"/>
</dbReference>
<dbReference type="AlphaFoldDB" id="H6LH67"/>
<name>H6LH67_ACEWD</name>
<protein>
    <submittedName>
        <fullName evidence="2">Aminotransferase class I/II</fullName>
    </submittedName>
</protein>
<evidence type="ECO:0000313" key="3">
    <source>
        <dbReference type="Proteomes" id="UP000007177"/>
    </source>
</evidence>